<keyword evidence="10" id="KW-1185">Reference proteome</keyword>
<dbReference type="EMBL" id="DF237878">
    <property type="protein sequence ID" value="GAQ92133.1"/>
    <property type="molecule type" value="Genomic_DNA"/>
</dbReference>
<proteinExistence type="inferred from homology"/>
<organism evidence="9 10">
    <name type="scientific">Klebsormidium nitens</name>
    <name type="common">Green alga</name>
    <name type="synonym">Ulothrix nitens</name>
    <dbReference type="NCBI Taxonomy" id="105231"/>
    <lineage>
        <taxon>Eukaryota</taxon>
        <taxon>Viridiplantae</taxon>
        <taxon>Streptophyta</taxon>
        <taxon>Klebsormidiophyceae</taxon>
        <taxon>Klebsormidiales</taxon>
        <taxon>Klebsormidiaceae</taxon>
        <taxon>Klebsormidium</taxon>
    </lineage>
</organism>
<gene>
    <name evidence="9" type="ORF">KFL_009290040</name>
</gene>
<protein>
    <recommendedName>
        <fullName evidence="7">Vacuolar protein 8</fullName>
    </recommendedName>
</protein>
<evidence type="ECO:0000256" key="2">
    <source>
        <dbReference type="ARBA" id="ARBA00005462"/>
    </source>
</evidence>
<accession>A0A1Y1IN93</accession>
<feature type="repeat" description="ARM" evidence="8">
    <location>
        <begin position="21"/>
        <end position="49"/>
    </location>
</feature>
<keyword evidence="6" id="KW-0449">Lipoprotein</keyword>
<dbReference type="PANTHER" id="PTHR47249:SF1">
    <property type="entry name" value="VACUOLAR PROTEIN 8"/>
    <property type="match status" value="1"/>
</dbReference>
<dbReference type="PROSITE" id="PS50176">
    <property type="entry name" value="ARM_REPEAT"/>
    <property type="match status" value="1"/>
</dbReference>
<evidence type="ECO:0000256" key="8">
    <source>
        <dbReference type="PROSITE-ProRule" id="PRU00259"/>
    </source>
</evidence>
<evidence type="ECO:0000256" key="3">
    <source>
        <dbReference type="ARBA" id="ARBA00022554"/>
    </source>
</evidence>
<evidence type="ECO:0000313" key="10">
    <source>
        <dbReference type="Proteomes" id="UP000054558"/>
    </source>
</evidence>
<feature type="non-terminal residue" evidence="9">
    <location>
        <position position="1"/>
    </location>
</feature>
<evidence type="ECO:0000256" key="7">
    <source>
        <dbReference type="ARBA" id="ARBA00026209"/>
    </source>
</evidence>
<evidence type="ECO:0000256" key="6">
    <source>
        <dbReference type="ARBA" id="ARBA00023288"/>
    </source>
</evidence>
<dbReference type="AlphaFoldDB" id="A0A1Y1IN93"/>
<dbReference type="GO" id="GO:0071562">
    <property type="term" value="P:nucleus-vacuole junction assembly"/>
    <property type="evidence" value="ECO:0007669"/>
    <property type="project" value="InterPro"/>
</dbReference>
<comment type="subcellular location">
    <subcellularLocation>
        <location evidence="1">Vacuole membrane</location>
        <topology evidence="1">Lipid-anchor</topology>
    </subcellularLocation>
</comment>
<dbReference type="SUPFAM" id="SSF48371">
    <property type="entry name" value="ARM repeat"/>
    <property type="match status" value="1"/>
</dbReference>
<dbReference type="InterPro" id="IPR011989">
    <property type="entry name" value="ARM-like"/>
</dbReference>
<sequence length="89" mass="9373">WALSSLAHDAANSSAIAAVPGFLERMVGLLESKNENVQAEAAGALRILALDAWRARTSNVPGKEADYEALCHSILNEVIPVGQVCTDIA</sequence>
<evidence type="ECO:0000256" key="5">
    <source>
        <dbReference type="ARBA" id="ARBA00023136"/>
    </source>
</evidence>
<dbReference type="GO" id="GO:0043495">
    <property type="term" value="F:protein-membrane adaptor activity"/>
    <property type="evidence" value="ECO:0007669"/>
    <property type="project" value="InterPro"/>
</dbReference>
<keyword evidence="3" id="KW-0926">Vacuole</keyword>
<reference evidence="9 10" key="1">
    <citation type="journal article" date="2014" name="Nat. Commun.">
        <title>Klebsormidium flaccidum genome reveals primary factors for plant terrestrial adaptation.</title>
        <authorList>
            <person name="Hori K."/>
            <person name="Maruyama F."/>
            <person name="Fujisawa T."/>
            <person name="Togashi T."/>
            <person name="Yamamoto N."/>
            <person name="Seo M."/>
            <person name="Sato S."/>
            <person name="Yamada T."/>
            <person name="Mori H."/>
            <person name="Tajima N."/>
            <person name="Moriyama T."/>
            <person name="Ikeuchi M."/>
            <person name="Watanabe M."/>
            <person name="Wada H."/>
            <person name="Kobayashi K."/>
            <person name="Saito M."/>
            <person name="Masuda T."/>
            <person name="Sasaki-Sekimoto Y."/>
            <person name="Mashiguchi K."/>
            <person name="Awai K."/>
            <person name="Shimojima M."/>
            <person name="Masuda S."/>
            <person name="Iwai M."/>
            <person name="Nobusawa T."/>
            <person name="Narise T."/>
            <person name="Kondo S."/>
            <person name="Saito H."/>
            <person name="Sato R."/>
            <person name="Murakawa M."/>
            <person name="Ihara Y."/>
            <person name="Oshima-Yamada Y."/>
            <person name="Ohtaka K."/>
            <person name="Satoh M."/>
            <person name="Sonobe K."/>
            <person name="Ishii M."/>
            <person name="Ohtani R."/>
            <person name="Kanamori-Sato M."/>
            <person name="Honoki R."/>
            <person name="Miyazaki D."/>
            <person name="Mochizuki H."/>
            <person name="Umetsu J."/>
            <person name="Higashi K."/>
            <person name="Shibata D."/>
            <person name="Kamiya Y."/>
            <person name="Sato N."/>
            <person name="Nakamura Y."/>
            <person name="Tabata S."/>
            <person name="Ida S."/>
            <person name="Kurokawa K."/>
            <person name="Ohta H."/>
        </authorList>
    </citation>
    <scope>NUCLEOTIDE SEQUENCE [LARGE SCALE GENOMIC DNA]</scope>
    <source>
        <strain evidence="9 10">NIES-2285</strain>
    </source>
</reference>
<evidence type="ECO:0000313" key="9">
    <source>
        <dbReference type="EMBL" id="GAQ92133.1"/>
    </source>
</evidence>
<dbReference type="Proteomes" id="UP000054558">
    <property type="component" value="Unassembled WGS sequence"/>
</dbReference>
<name>A0A1Y1IN93_KLENI</name>
<comment type="similarity">
    <text evidence="2">Belongs to the beta-catenin family.</text>
</comment>
<evidence type="ECO:0000256" key="1">
    <source>
        <dbReference type="ARBA" id="ARBA00004592"/>
    </source>
</evidence>
<dbReference type="Gene3D" id="1.25.10.10">
    <property type="entry name" value="Leucine-rich Repeat Variant"/>
    <property type="match status" value="1"/>
</dbReference>
<keyword evidence="5" id="KW-0472">Membrane</keyword>
<evidence type="ECO:0000256" key="4">
    <source>
        <dbReference type="ARBA" id="ARBA00022737"/>
    </source>
</evidence>
<dbReference type="InterPro" id="IPR016024">
    <property type="entry name" value="ARM-type_fold"/>
</dbReference>
<dbReference type="InterPro" id="IPR000225">
    <property type="entry name" value="Armadillo"/>
</dbReference>
<dbReference type="InterPro" id="IPR045156">
    <property type="entry name" value="Vac8"/>
</dbReference>
<dbReference type="Pfam" id="PF00514">
    <property type="entry name" value="Arm"/>
    <property type="match status" value="1"/>
</dbReference>
<dbReference type="GO" id="GO:0005774">
    <property type="term" value="C:vacuolar membrane"/>
    <property type="evidence" value="ECO:0007669"/>
    <property type="project" value="UniProtKB-SubCell"/>
</dbReference>
<dbReference type="PANTHER" id="PTHR47249">
    <property type="entry name" value="VACUOLAR PROTEIN 8"/>
    <property type="match status" value="1"/>
</dbReference>
<keyword evidence="4" id="KW-0677">Repeat</keyword>